<evidence type="ECO:0000259" key="5">
    <source>
        <dbReference type="Pfam" id="PF00151"/>
    </source>
</evidence>
<evidence type="ECO:0000256" key="1">
    <source>
        <dbReference type="ARBA" id="ARBA00004613"/>
    </source>
</evidence>
<feature type="domain" description="Lipase" evidence="5">
    <location>
        <begin position="32"/>
        <end position="272"/>
    </location>
</feature>
<sequence length="283" mass="30719">MYKFPGSSTGLTCSTSTGEWTFTLYTNNIFGTTNLSEANPSAPTIILIHGWQQTGNVTWMTLLKNTYLSRFSIINVIILDWSKDANMLYEFAASAVPKIGYQLANCIYELKNTNTIEINTLKLVGFSLGAHIAGYADIVGIEAAGLYFESNPIDQRLDESDADMVQGIHTTVWPTGMASRYGKVDVYFNTFSRGCGIKQPGCPANPAFCDHIRAVAYFIESILSNRFLAVPCTCGQFNANQCGESNIIVGEDLPLTAASGAYYLSTTGQSPFALGTAGLHPTF</sequence>
<evidence type="ECO:0000313" key="6">
    <source>
        <dbReference type="EMBL" id="KAK5638615.1"/>
    </source>
</evidence>
<dbReference type="GO" id="GO:0016042">
    <property type="term" value="P:lipid catabolic process"/>
    <property type="evidence" value="ECO:0007669"/>
    <property type="project" value="TreeGrafter"/>
</dbReference>
<protein>
    <recommendedName>
        <fullName evidence="5">Lipase domain-containing protein</fullName>
    </recommendedName>
</protein>
<dbReference type="InterPro" id="IPR013818">
    <property type="entry name" value="Lipase"/>
</dbReference>
<dbReference type="PANTHER" id="PTHR11610:SF173">
    <property type="entry name" value="LIPASE DOMAIN-CONTAINING PROTEIN-RELATED"/>
    <property type="match status" value="1"/>
</dbReference>
<comment type="caution">
    <text evidence="6">The sequence shown here is derived from an EMBL/GenBank/DDBJ whole genome shotgun (WGS) entry which is preliminary data.</text>
</comment>
<comment type="similarity">
    <text evidence="2 4">Belongs to the AB hydrolase superfamily. Lipase family.</text>
</comment>
<accession>A0AAN7Z6Y9</accession>
<organism evidence="6 7">
    <name type="scientific">Pyrocoelia pectoralis</name>
    <dbReference type="NCBI Taxonomy" id="417401"/>
    <lineage>
        <taxon>Eukaryota</taxon>
        <taxon>Metazoa</taxon>
        <taxon>Ecdysozoa</taxon>
        <taxon>Arthropoda</taxon>
        <taxon>Hexapoda</taxon>
        <taxon>Insecta</taxon>
        <taxon>Pterygota</taxon>
        <taxon>Neoptera</taxon>
        <taxon>Endopterygota</taxon>
        <taxon>Coleoptera</taxon>
        <taxon>Polyphaga</taxon>
        <taxon>Elateriformia</taxon>
        <taxon>Elateroidea</taxon>
        <taxon>Lampyridae</taxon>
        <taxon>Lampyrinae</taxon>
        <taxon>Pyrocoelia</taxon>
    </lineage>
</organism>
<evidence type="ECO:0000256" key="3">
    <source>
        <dbReference type="ARBA" id="ARBA00022525"/>
    </source>
</evidence>
<dbReference type="GO" id="GO:0005615">
    <property type="term" value="C:extracellular space"/>
    <property type="evidence" value="ECO:0007669"/>
    <property type="project" value="TreeGrafter"/>
</dbReference>
<dbReference type="PRINTS" id="PR00821">
    <property type="entry name" value="TAGLIPASE"/>
</dbReference>
<evidence type="ECO:0000256" key="4">
    <source>
        <dbReference type="RuleBase" id="RU004262"/>
    </source>
</evidence>
<reference evidence="6 7" key="1">
    <citation type="journal article" date="2024" name="Insects">
        <title>An Improved Chromosome-Level Genome Assembly of the Firefly Pyrocoelia pectoralis.</title>
        <authorList>
            <person name="Fu X."/>
            <person name="Meyer-Rochow V.B."/>
            <person name="Ballantyne L."/>
            <person name="Zhu X."/>
        </authorList>
    </citation>
    <scope>NUCLEOTIDE SEQUENCE [LARGE SCALE GENOMIC DNA]</scope>
    <source>
        <strain evidence="6">XCY_ONT2</strain>
    </source>
</reference>
<name>A0AAN7Z6Y9_9COLE</name>
<dbReference type="GO" id="GO:0016298">
    <property type="term" value="F:lipase activity"/>
    <property type="evidence" value="ECO:0007669"/>
    <property type="project" value="InterPro"/>
</dbReference>
<dbReference type="InterPro" id="IPR029058">
    <property type="entry name" value="AB_hydrolase_fold"/>
</dbReference>
<dbReference type="Gene3D" id="3.40.50.1820">
    <property type="entry name" value="alpha/beta hydrolase"/>
    <property type="match status" value="1"/>
</dbReference>
<dbReference type="InterPro" id="IPR000734">
    <property type="entry name" value="TAG_lipase"/>
</dbReference>
<dbReference type="PANTHER" id="PTHR11610">
    <property type="entry name" value="LIPASE"/>
    <property type="match status" value="1"/>
</dbReference>
<evidence type="ECO:0000256" key="2">
    <source>
        <dbReference type="ARBA" id="ARBA00010701"/>
    </source>
</evidence>
<dbReference type="AlphaFoldDB" id="A0AAN7Z6Y9"/>
<dbReference type="Pfam" id="PF00151">
    <property type="entry name" value="Lipase"/>
    <property type="match status" value="1"/>
</dbReference>
<dbReference type="Proteomes" id="UP001329430">
    <property type="component" value="Chromosome 10"/>
</dbReference>
<proteinExistence type="inferred from homology"/>
<keyword evidence="7" id="KW-1185">Reference proteome</keyword>
<comment type="subcellular location">
    <subcellularLocation>
        <location evidence="1">Secreted</location>
    </subcellularLocation>
</comment>
<dbReference type="SUPFAM" id="SSF53474">
    <property type="entry name" value="alpha/beta-Hydrolases"/>
    <property type="match status" value="1"/>
</dbReference>
<keyword evidence="3" id="KW-0964">Secreted</keyword>
<gene>
    <name evidence="6" type="ORF">RI129_012910</name>
</gene>
<dbReference type="EMBL" id="JAVRBK010000010">
    <property type="protein sequence ID" value="KAK5638615.1"/>
    <property type="molecule type" value="Genomic_DNA"/>
</dbReference>
<evidence type="ECO:0000313" key="7">
    <source>
        <dbReference type="Proteomes" id="UP001329430"/>
    </source>
</evidence>